<organism evidence="1">
    <name type="scientific">Lamprotornis superbus</name>
    <dbReference type="NCBI Taxonomy" id="245042"/>
    <lineage>
        <taxon>Eukaryota</taxon>
        <taxon>Metazoa</taxon>
        <taxon>Chordata</taxon>
        <taxon>Craniata</taxon>
        <taxon>Vertebrata</taxon>
        <taxon>Euteleostomi</taxon>
        <taxon>Archelosauria</taxon>
        <taxon>Archosauria</taxon>
        <taxon>Dinosauria</taxon>
        <taxon>Saurischia</taxon>
        <taxon>Theropoda</taxon>
        <taxon>Coelurosauria</taxon>
        <taxon>Aves</taxon>
        <taxon>Neognathae</taxon>
        <taxon>Neoaves</taxon>
        <taxon>Telluraves</taxon>
        <taxon>Australaves</taxon>
        <taxon>Passeriformes</taxon>
        <taxon>Sturnidae</taxon>
        <taxon>Lamprotornis</taxon>
    </lineage>
</organism>
<sequence>ILSEEMEVLGDKLEWLNRTEPEVLLDKNIDLQEKTKLSDSLQSLNVFREVPDKVRELEAFVGKSRLTKTKPPVEKLKNQWDNTQHSVEVRQQQLKYMLTDSLQWHEQRQEMEHLMEQCEIRLRMLLQAPKEMLAKQIAESKDLHRGDITVAAFNDLSNKLLREYRDDDSRKVKETTDQMNTCWVNLNQRAVDRQNFLETEMKTVQASHKDLESFLKWLQEAETTVNVLADASDRENAAQDTVCIRELRKQMQVRN</sequence>
<dbReference type="OrthoDB" id="10057795at2759"/>
<dbReference type="InterPro" id="IPR050774">
    <property type="entry name" value="KCMF1/Dystrophin"/>
</dbReference>
<dbReference type="AlphaFoldDB" id="A0A835P594"/>
<reference evidence="2 3" key="2">
    <citation type="journal article" date="2021" name="J. Hered.">
        <title>Feather Gene Expression Elucidates the Developmental Basis of Plumage Iridescence in African Starlings.</title>
        <authorList>
            <person name="Rubenstein D.R."/>
            <person name="Corvelo A."/>
            <person name="MacManes M.D."/>
            <person name="Maia R."/>
            <person name="Narzisi G."/>
            <person name="Rousaki A."/>
            <person name="Vandenabeele P."/>
            <person name="Shawkey M.D."/>
            <person name="Solomon J."/>
        </authorList>
    </citation>
    <scope>NUCLEOTIDE SEQUENCE [LARGE SCALE GENOMIC DNA]</scope>
    <source>
        <strain evidence="2">SS15</strain>
    </source>
</reference>
<reference evidence="2" key="3">
    <citation type="submission" date="2022-01" db="EMBL/GenBank/DDBJ databases">
        <authorList>
            <person name="Rubenstein D.R."/>
        </authorList>
    </citation>
    <scope>NUCLEOTIDE SEQUENCE</scope>
    <source>
        <strain evidence="2">SS15</strain>
        <tissue evidence="2">Liver</tissue>
    </source>
</reference>
<comment type="caution">
    <text evidence="1">The sequence shown here is derived from an EMBL/GenBank/DDBJ whole genome shotgun (WGS) entry which is preliminary data.</text>
</comment>
<evidence type="ECO:0000313" key="3">
    <source>
        <dbReference type="Proteomes" id="UP000618051"/>
    </source>
</evidence>
<dbReference type="GO" id="GO:0099536">
    <property type="term" value="P:synaptic signaling"/>
    <property type="evidence" value="ECO:0007669"/>
    <property type="project" value="TreeGrafter"/>
</dbReference>
<dbReference type="EMBL" id="JADDUC010000001">
    <property type="protein sequence ID" value="KAG0137168.1"/>
    <property type="molecule type" value="Genomic_DNA"/>
</dbReference>
<evidence type="ECO:0008006" key="4">
    <source>
        <dbReference type="Google" id="ProtNLM"/>
    </source>
</evidence>
<dbReference type="GO" id="GO:0005886">
    <property type="term" value="C:plasma membrane"/>
    <property type="evidence" value="ECO:0007669"/>
    <property type="project" value="TreeGrafter"/>
</dbReference>
<dbReference type="SUPFAM" id="SSF46966">
    <property type="entry name" value="Spectrin repeat"/>
    <property type="match status" value="1"/>
</dbReference>
<reference evidence="1" key="1">
    <citation type="submission" date="2020-10" db="EMBL/GenBank/DDBJ databases">
        <title>Feather gene expression reveals the developmental basis of iridescence in African starlings.</title>
        <authorList>
            <person name="Rubenstein D.R."/>
        </authorList>
    </citation>
    <scope>NUCLEOTIDE SEQUENCE</scope>
    <source>
        <strain evidence="1">SS15</strain>
        <tissue evidence="1">Liver</tissue>
    </source>
</reference>
<accession>A0A835P594</accession>
<evidence type="ECO:0000313" key="1">
    <source>
        <dbReference type="EMBL" id="KAG0137168.1"/>
    </source>
</evidence>
<proteinExistence type="predicted"/>
<evidence type="ECO:0000313" key="2">
    <source>
        <dbReference type="EMBL" id="KAI1240835.1"/>
    </source>
</evidence>
<dbReference type="EMBL" id="JADDUC020000003">
    <property type="protein sequence ID" value="KAI1240835.1"/>
    <property type="molecule type" value="Genomic_DNA"/>
</dbReference>
<keyword evidence="3" id="KW-1185">Reference proteome</keyword>
<dbReference type="Proteomes" id="UP000618051">
    <property type="component" value="Unassembled WGS sequence"/>
</dbReference>
<gene>
    <name evidence="1" type="ORF">IHE44_000003</name>
    <name evidence="2" type="ORF">IHE44_0009279</name>
</gene>
<dbReference type="Gene3D" id="1.20.58.60">
    <property type="match status" value="1"/>
</dbReference>
<dbReference type="PANTHER" id="PTHR12268">
    <property type="entry name" value="E3 UBIQUITIN-PROTEIN LIGASE KCMF1"/>
    <property type="match status" value="1"/>
</dbReference>
<dbReference type="GO" id="GO:0045202">
    <property type="term" value="C:synapse"/>
    <property type="evidence" value="ECO:0007669"/>
    <property type="project" value="GOC"/>
</dbReference>
<name>A0A835P594_9PASS</name>
<feature type="non-terminal residue" evidence="1">
    <location>
        <position position="255"/>
    </location>
</feature>
<protein>
    <recommendedName>
        <fullName evidence="4">Dystrophin</fullName>
    </recommendedName>
</protein>
<dbReference type="PANTHER" id="PTHR12268:SF26">
    <property type="entry name" value="UTROPHIN"/>
    <property type="match status" value="1"/>
</dbReference>